<organism evidence="1 2">
    <name type="scientific">Adineta ricciae</name>
    <name type="common">Rotifer</name>
    <dbReference type="NCBI Taxonomy" id="249248"/>
    <lineage>
        <taxon>Eukaryota</taxon>
        <taxon>Metazoa</taxon>
        <taxon>Spiralia</taxon>
        <taxon>Gnathifera</taxon>
        <taxon>Rotifera</taxon>
        <taxon>Eurotatoria</taxon>
        <taxon>Bdelloidea</taxon>
        <taxon>Adinetida</taxon>
        <taxon>Adinetidae</taxon>
        <taxon>Adineta</taxon>
    </lineage>
</organism>
<dbReference type="EMBL" id="CAJNOR010001248">
    <property type="protein sequence ID" value="CAF1106305.1"/>
    <property type="molecule type" value="Genomic_DNA"/>
</dbReference>
<gene>
    <name evidence="1" type="ORF">XAT740_LOCUS18626</name>
</gene>
<dbReference type="Gene3D" id="3.30.460.10">
    <property type="entry name" value="Beta Polymerase, domain 2"/>
    <property type="match status" value="1"/>
</dbReference>
<accession>A0A814PGR7</accession>
<dbReference type="AlphaFoldDB" id="A0A814PGR7"/>
<dbReference type="SUPFAM" id="SSF81301">
    <property type="entry name" value="Nucleotidyltransferase"/>
    <property type="match status" value="1"/>
</dbReference>
<dbReference type="Proteomes" id="UP000663828">
    <property type="component" value="Unassembled WGS sequence"/>
</dbReference>
<comment type="caution">
    <text evidence="1">The sequence shown here is derived from an EMBL/GenBank/DDBJ whole genome shotgun (WGS) entry which is preliminary data.</text>
</comment>
<proteinExistence type="predicted"/>
<evidence type="ECO:0000313" key="2">
    <source>
        <dbReference type="Proteomes" id="UP000663828"/>
    </source>
</evidence>
<evidence type="ECO:0008006" key="3">
    <source>
        <dbReference type="Google" id="ProtNLM"/>
    </source>
</evidence>
<keyword evidence="2" id="KW-1185">Reference proteome</keyword>
<reference evidence="1" key="1">
    <citation type="submission" date="2021-02" db="EMBL/GenBank/DDBJ databases">
        <authorList>
            <person name="Nowell W R."/>
        </authorList>
    </citation>
    <scope>NUCLEOTIDE SEQUENCE</scope>
</reference>
<evidence type="ECO:0000313" key="1">
    <source>
        <dbReference type="EMBL" id="CAF1106305.1"/>
    </source>
</evidence>
<sequence>MDRSVIPAILRELNIHPDLVACIYNYGSWVYGTNSAKSDRDLMIVTRSSTNVPLVFNDEFDYFHEFDLHKLWDQYDVCVHSVENFEVLLEKNYILAIECVFLPAEFKIKEDINFQKIYLDKYYDPVRLKTVAFYENYISQKMYDLEDHTLYPLRSQGPDVDTESNREFLFKNLFHGFRYLDFGQQLIESKSIHDFQRVSHVLGEMKQIRDNCDGNDAWESVLEFVKAKSAEHKSQLDALVSTNRVKGTFETHVTLDCSHNTEEVIEKLKKVCENTKYKVIFIDLNSRNKKENNQQLMTSSYHCGEYPAIVSEINEEVHKHFRDFNIIRVKIEALASNDGIPETDIEKKLFWDDKSNYFEFHYKVLLKTDKNGKAYDELEKICGYSSGLHLSRNAFQRLNEDNSYYLITKRLFENGRKSAFETNDRLIDYLTARKYPPLKTVREFVVYDSFIELDKNWK</sequence>
<protein>
    <recommendedName>
        <fullName evidence="3">Nucleotidyltransferase domain-containing protein</fullName>
    </recommendedName>
</protein>
<dbReference type="InterPro" id="IPR043519">
    <property type="entry name" value="NT_sf"/>
</dbReference>
<name>A0A814PGR7_ADIRI</name>